<protein>
    <recommendedName>
        <fullName evidence="4">SRP54-type proteins GTP-binding domain-containing protein</fullName>
    </recommendedName>
</protein>
<dbReference type="Gene3D" id="3.40.50.300">
    <property type="entry name" value="P-loop containing nucleotide triphosphate hydrolases"/>
    <property type="match status" value="1"/>
</dbReference>
<dbReference type="OrthoDB" id="3700292at2"/>
<evidence type="ECO:0000256" key="3">
    <source>
        <dbReference type="SAM" id="MobiDB-lite"/>
    </source>
</evidence>
<organism evidence="5 6">
    <name type="scientific">Baekduia soli</name>
    <dbReference type="NCBI Taxonomy" id="496014"/>
    <lineage>
        <taxon>Bacteria</taxon>
        <taxon>Bacillati</taxon>
        <taxon>Actinomycetota</taxon>
        <taxon>Thermoleophilia</taxon>
        <taxon>Solirubrobacterales</taxon>
        <taxon>Baekduiaceae</taxon>
        <taxon>Baekduia</taxon>
    </lineage>
</organism>
<keyword evidence="6" id="KW-1185">Reference proteome</keyword>
<feature type="region of interest" description="Disordered" evidence="3">
    <location>
        <begin position="134"/>
        <end position="177"/>
    </location>
</feature>
<dbReference type="AlphaFoldDB" id="A0A5B8U211"/>
<keyword evidence="2" id="KW-0342">GTP-binding</keyword>
<feature type="domain" description="SRP54-type proteins GTP-binding" evidence="4">
    <location>
        <begin position="306"/>
        <end position="495"/>
    </location>
</feature>
<dbReference type="SUPFAM" id="SSF52540">
    <property type="entry name" value="P-loop containing nucleoside triphosphate hydrolases"/>
    <property type="match status" value="1"/>
</dbReference>
<gene>
    <name evidence="5" type="ORF">FSW04_04180</name>
</gene>
<dbReference type="Proteomes" id="UP000321805">
    <property type="component" value="Chromosome"/>
</dbReference>
<proteinExistence type="predicted"/>
<dbReference type="GO" id="GO:0005525">
    <property type="term" value="F:GTP binding"/>
    <property type="evidence" value="ECO:0007669"/>
    <property type="project" value="UniProtKB-KW"/>
</dbReference>
<evidence type="ECO:0000256" key="1">
    <source>
        <dbReference type="ARBA" id="ARBA00022741"/>
    </source>
</evidence>
<evidence type="ECO:0000313" key="6">
    <source>
        <dbReference type="Proteomes" id="UP000321805"/>
    </source>
</evidence>
<feature type="region of interest" description="Disordered" evidence="3">
    <location>
        <begin position="76"/>
        <end position="107"/>
    </location>
</feature>
<feature type="compositionally biased region" description="Pro residues" evidence="3">
    <location>
        <begin position="219"/>
        <end position="229"/>
    </location>
</feature>
<dbReference type="GO" id="GO:0006614">
    <property type="term" value="P:SRP-dependent cotranslational protein targeting to membrane"/>
    <property type="evidence" value="ECO:0007669"/>
    <property type="project" value="InterPro"/>
</dbReference>
<dbReference type="SMART" id="SM00962">
    <property type="entry name" value="SRP54"/>
    <property type="match status" value="1"/>
</dbReference>
<accession>A0A5B8U211</accession>
<dbReference type="InterPro" id="IPR000897">
    <property type="entry name" value="SRP54_GTPase_dom"/>
</dbReference>
<keyword evidence="1" id="KW-0547">Nucleotide-binding</keyword>
<dbReference type="KEGG" id="bsol:FSW04_04180"/>
<dbReference type="InterPro" id="IPR027417">
    <property type="entry name" value="P-loop_NTPase"/>
</dbReference>
<sequence>MTPQHQETYTYRGRSLEELVPRIRSELGDDAVIVARRETSSGGVGGFFARREIEIEVRPGGETSPEVARAFAHQLAQAHERQQGGLLDDPPVPPARPATGPQVDALPSSADVTVDDLFPSPASQSHGLAALFNAGVAEPPPPPPAERRPEPAAEAEPEPEPWHEPEPAFEPEAPAAEPVAEQPTGVFDYLGVGDVAAEAEPEPEPEAATPEPVAAEPVTPAPEPAPAFVPEPTVAPVQHGPRPLPEPARAAVEQMVGRGLRRGLAEAVAEEAMSGLAPLLPDADPKDLVVAALARRIPVHPLRPGPGVVGFVGSGGAGKTRCVARLAAAHARHGAVPVTVLSLRSPDAGAELLRLLAPYDVTLHTVESGAEGAGLIAGLRGQGLVIVDTPGVSPRSAAELRALGDELRALAPDELHLTVSATIGPDAARELVGGVRELGVGAVAVTHTDETEMLGTVIGLAVDCNLPLSYLARGQAVEAGLRPASPAELAADLVP</sequence>
<dbReference type="EMBL" id="CP042430">
    <property type="protein sequence ID" value="QEC46865.1"/>
    <property type="molecule type" value="Genomic_DNA"/>
</dbReference>
<name>A0A5B8U211_9ACTN</name>
<reference evidence="5 6" key="1">
    <citation type="journal article" date="2018" name="J. Microbiol.">
        <title>Baekduia soli gen. nov., sp. nov., a novel bacterium isolated from the soil of Baekdu Mountain and proposal of a novel family name, Baekduiaceae fam. nov.</title>
        <authorList>
            <person name="An D.S."/>
            <person name="Siddiqi M.Z."/>
            <person name="Kim K.H."/>
            <person name="Yu H.S."/>
            <person name="Im W.T."/>
        </authorList>
    </citation>
    <scope>NUCLEOTIDE SEQUENCE [LARGE SCALE GENOMIC DNA]</scope>
    <source>
        <strain evidence="5 6">BR7-21</strain>
    </source>
</reference>
<feature type="compositionally biased region" description="Low complexity" evidence="3">
    <location>
        <begin position="206"/>
        <end position="218"/>
    </location>
</feature>
<evidence type="ECO:0000259" key="4">
    <source>
        <dbReference type="SMART" id="SM00962"/>
    </source>
</evidence>
<feature type="region of interest" description="Disordered" evidence="3">
    <location>
        <begin position="197"/>
        <end position="243"/>
    </location>
</feature>
<dbReference type="RefSeq" id="WP_146916577.1">
    <property type="nucleotide sequence ID" value="NZ_CP042430.1"/>
</dbReference>
<dbReference type="Pfam" id="PF00448">
    <property type="entry name" value="SRP54"/>
    <property type="match status" value="1"/>
</dbReference>
<evidence type="ECO:0000313" key="5">
    <source>
        <dbReference type="EMBL" id="QEC46865.1"/>
    </source>
</evidence>
<evidence type="ECO:0000256" key="2">
    <source>
        <dbReference type="ARBA" id="ARBA00023134"/>
    </source>
</evidence>